<gene>
    <name evidence="7" type="ORF">PEVE_00044189</name>
</gene>
<sequence length="347" mass="38555">IATSPEHTGISVRTGRTVSGLQVRQNGYFMCNLFKIQQPFFSADVNCKPQQILLTIRANMWNRFAVNLSRLSVFQHVAPASEKSVLPLAVTYLRALSTSSISEGRTHYSFVRVPRSIGNIPVPSSLKDGTVRRHRGRSGRNDTGRIVIRHRGGGHSQTYRIVDFVRAPEIKKSEEPRTVKDKVLHIGYDPCRSGRIALVAGNGSDKMKIILAPHELKLKVGDVVTASRGKPESIARLRPGDAYPLQHLPIGTLVHNVELRPGQGAQIVRAAGTCAQLVHKTETFARLRLPSKKEKDVPLGCLASLGRVSNIDHKNRVIGKAGRNRWLNRRPKGQTGLDRTHWKKKRV</sequence>
<evidence type="ECO:0000313" key="7">
    <source>
        <dbReference type="EMBL" id="CAH3147211.1"/>
    </source>
</evidence>
<dbReference type="PANTHER" id="PTHR13691">
    <property type="entry name" value="RIBOSOMAL PROTEIN L2"/>
    <property type="match status" value="1"/>
</dbReference>
<dbReference type="Pfam" id="PF00181">
    <property type="entry name" value="Ribosomal_L2_N"/>
    <property type="match status" value="1"/>
</dbReference>
<feature type="region of interest" description="Disordered" evidence="4">
    <location>
        <begin position="327"/>
        <end position="347"/>
    </location>
</feature>
<dbReference type="EMBL" id="CALNXI010000925">
    <property type="protein sequence ID" value="CAH3147211.1"/>
    <property type="molecule type" value="Genomic_DNA"/>
</dbReference>
<comment type="similarity">
    <text evidence="1">Belongs to the universal ribosomal protein uL2 family.</text>
</comment>
<keyword evidence="3" id="KW-0687">Ribonucleoprotein</keyword>
<protein>
    <recommendedName>
        <fullName evidence="9">Ribosomal protein L2</fullName>
    </recommendedName>
</protein>
<dbReference type="InterPro" id="IPR008991">
    <property type="entry name" value="Translation_prot_SH3-like_sf"/>
</dbReference>
<feature type="domain" description="Large ribosomal subunit protein uL2 RNA-binding" evidence="6">
    <location>
        <begin position="139"/>
        <end position="226"/>
    </location>
</feature>
<dbReference type="PANTHER" id="PTHR13691:SF73">
    <property type="entry name" value="LARGE RIBOSOMAL SUBUNIT PROTEIN UL2M"/>
    <property type="match status" value="1"/>
</dbReference>
<evidence type="ECO:0000256" key="3">
    <source>
        <dbReference type="ARBA" id="ARBA00023274"/>
    </source>
</evidence>
<evidence type="ECO:0000313" key="8">
    <source>
        <dbReference type="Proteomes" id="UP001159427"/>
    </source>
</evidence>
<organism evidence="7 8">
    <name type="scientific">Porites evermanni</name>
    <dbReference type="NCBI Taxonomy" id="104178"/>
    <lineage>
        <taxon>Eukaryota</taxon>
        <taxon>Metazoa</taxon>
        <taxon>Cnidaria</taxon>
        <taxon>Anthozoa</taxon>
        <taxon>Hexacorallia</taxon>
        <taxon>Scleractinia</taxon>
        <taxon>Fungiina</taxon>
        <taxon>Poritidae</taxon>
        <taxon>Porites</taxon>
    </lineage>
</organism>
<keyword evidence="8" id="KW-1185">Reference proteome</keyword>
<evidence type="ECO:0008006" key="9">
    <source>
        <dbReference type="Google" id="ProtNLM"/>
    </source>
</evidence>
<dbReference type="Gene3D" id="2.40.50.140">
    <property type="entry name" value="Nucleic acid-binding proteins"/>
    <property type="match status" value="1"/>
</dbReference>
<keyword evidence="2" id="KW-0689">Ribosomal protein</keyword>
<name>A0ABN8PQ70_9CNID</name>
<dbReference type="InterPro" id="IPR022669">
    <property type="entry name" value="Ribosomal_uL2_C"/>
</dbReference>
<evidence type="ECO:0000259" key="5">
    <source>
        <dbReference type="SMART" id="SM01382"/>
    </source>
</evidence>
<dbReference type="InterPro" id="IPR005880">
    <property type="entry name" value="Ribosomal_uL2_bac/org-type"/>
</dbReference>
<dbReference type="Proteomes" id="UP001159427">
    <property type="component" value="Unassembled WGS sequence"/>
</dbReference>
<dbReference type="SUPFAM" id="SSF50249">
    <property type="entry name" value="Nucleic acid-binding proteins"/>
    <property type="match status" value="1"/>
</dbReference>
<dbReference type="InterPro" id="IPR014722">
    <property type="entry name" value="Rib_uL2_dom2"/>
</dbReference>
<evidence type="ECO:0000256" key="4">
    <source>
        <dbReference type="SAM" id="MobiDB-lite"/>
    </source>
</evidence>
<dbReference type="Pfam" id="PF03947">
    <property type="entry name" value="Ribosomal_L2_C"/>
    <property type="match status" value="1"/>
</dbReference>
<dbReference type="InterPro" id="IPR002171">
    <property type="entry name" value="Ribosomal_uL2"/>
</dbReference>
<reference evidence="7 8" key="1">
    <citation type="submission" date="2022-05" db="EMBL/GenBank/DDBJ databases">
        <authorList>
            <consortium name="Genoscope - CEA"/>
            <person name="William W."/>
        </authorList>
    </citation>
    <scope>NUCLEOTIDE SEQUENCE [LARGE SCALE GENOMIC DNA]</scope>
</reference>
<accession>A0ABN8PQ70</accession>
<comment type="caution">
    <text evidence="7">The sequence shown here is derived from an EMBL/GenBank/DDBJ whole genome shotgun (WGS) entry which is preliminary data.</text>
</comment>
<evidence type="ECO:0000256" key="1">
    <source>
        <dbReference type="ARBA" id="ARBA00005636"/>
    </source>
</evidence>
<dbReference type="SUPFAM" id="SSF50104">
    <property type="entry name" value="Translation proteins SH3-like domain"/>
    <property type="match status" value="1"/>
</dbReference>
<evidence type="ECO:0000256" key="2">
    <source>
        <dbReference type="ARBA" id="ARBA00022980"/>
    </source>
</evidence>
<dbReference type="Gene3D" id="2.30.30.30">
    <property type="match status" value="1"/>
</dbReference>
<feature type="non-terminal residue" evidence="7">
    <location>
        <position position="1"/>
    </location>
</feature>
<feature type="domain" description="Large ribosomal subunit protein uL2 C-terminal" evidence="5">
    <location>
        <begin position="237"/>
        <end position="345"/>
    </location>
</feature>
<evidence type="ECO:0000259" key="6">
    <source>
        <dbReference type="SMART" id="SM01383"/>
    </source>
</evidence>
<dbReference type="InterPro" id="IPR022666">
    <property type="entry name" value="Ribosomal_uL2_RNA-bd_dom"/>
</dbReference>
<dbReference type="SMART" id="SM01383">
    <property type="entry name" value="Ribosomal_L2"/>
    <property type="match status" value="1"/>
</dbReference>
<dbReference type="NCBIfam" id="TIGR01171">
    <property type="entry name" value="rplB_bact"/>
    <property type="match status" value="1"/>
</dbReference>
<dbReference type="InterPro" id="IPR012340">
    <property type="entry name" value="NA-bd_OB-fold"/>
</dbReference>
<proteinExistence type="inferred from homology"/>
<dbReference type="SMART" id="SM01382">
    <property type="entry name" value="Ribosomal_L2_C"/>
    <property type="match status" value="1"/>
</dbReference>